<dbReference type="GO" id="GO:0030976">
    <property type="term" value="F:thiamine pyrophosphate binding"/>
    <property type="evidence" value="ECO:0007669"/>
    <property type="project" value="InterPro"/>
</dbReference>
<dbReference type="CDD" id="cd00568">
    <property type="entry name" value="TPP_enzymes"/>
    <property type="match status" value="1"/>
</dbReference>
<dbReference type="InterPro" id="IPR029061">
    <property type="entry name" value="THDP-binding"/>
</dbReference>
<dbReference type="GO" id="GO:0009099">
    <property type="term" value="P:L-valine biosynthetic process"/>
    <property type="evidence" value="ECO:0007669"/>
    <property type="project" value="TreeGrafter"/>
</dbReference>
<feature type="domain" description="Thiamine pyrophosphate enzyme central" evidence="4">
    <location>
        <begin position="186"/>
        <end position="324"/>
    </location>
</feature>
<evidence type="ECO:0000256" key="3">
    <source>
        <dbReference type="RuleBase" id="RU362132"/>
    </source>
</evidence>
<dbReference type="GO" id="GO:0009097">
    <property type="term" value="P:isoleucine biosynthetic process"/>
    <property type="evidence" value="ECO:0007669"/>
    <property type="project" value="TreeGrafter"/>
</dbReference>
<dbReference type="Proteomes" id="UP000220034">
    <property type="component" value="Unassembled WGS sequence"/>
</dbReference>
<dbReference type="SUPFAM" id="SSF52467">
    <property type="entry name" value="DHS-like NAD/FAD-binding domain"/>
    <property type="match status" value="1"/>
</dbReference>
<evidence type="ECO:0000259" key="4">
    <source>
        <dbReference type="Pfam" id="PF00205"/>
    </source>
</evidence>
<dbReference type="GO" id="GO:0050660">
    <property type="term" value="F:flavin adenine dinucleotide binding"/>
    <property type="evidence" value="ECO:0007669"/>
    <property type="project" value="TreeGrafter"/>
</dbReference>
<dbReference type="InterPro" id="IPR029035">
    <property type="entry name" value="DHS-like_NAD/FAD-binding_dom"/>
</dbReference>
<dbReference type="EMBL" id="OCTN01000010">
    <property type="protein sequence ID" value="SOH95350.1"/>
    <property type="molecule type" value="Genomic_DNA"/>
</dbReference>
<organism evidence="7 8">
    <name type="scientific">Pontivivens marinum</name>
    <dbReference type="NCBI Taxonomy" id="1690039"/>
    <lineage>
        <taxon>Bacteria</taxon>
        <taxon>Pseudomonadati</taxon>
        <taxon>Pseudomonadota</taxon>
        <taxon>Alphaproteobacteria</taxon>
        <taxon>Rhodobacterales</taxon>
        <taxon>Paracoccaceae</taxon>
        <taxon>Pontivivens</taxon>
    </lineage>
</organism>
<dbReference type="CDD" id="cd07035">
    <property type="entry name" value="TPP_PYR_POX_like"/>
    <property type="match status" value="1"/>
</dbReference>
<dbReference type="RefSeq" id="WP_097931773.1">
    <property type="nucleotide sequence ID" value="NZ_OCTN01000010.1"/>
</dbReference>
<dbReference type="NCBIfam" id="NF006052">
    <property type="entry name" value="PRK08199.1"/>
    <property type="match status" value="1"/>
</dbReference>
<dbReference type="InterPro" id="IPR011766">
    <property type="entry name" value="TPP_enzyme_TPP-bd"/>
</dbReference>
<evidence type="ECO:0000259" key="5">
    <source>
        <dbReference type="Pfam" id="PF02775"/>
    </source>
</evidence>
<dbReference type="SUPFAM" id="SSF52518">
    <property type="entry name" value="Thiamin diphosphate-binding fold (THDP-binding)"/>
    <property type="match status" value="2"/>
</dbReference>
<comment type="similarity">
    <text evidence="1 3">Belongs to the TPP enzyme family.</text>
</comment>
<dbReference type="InterPro" id="IPR012001">
    <property type="entry name" value="Thiamin_PyroP_enz_TPP-bd_dom"/>
</dbReference>
<dbReference type="Pfam" id="PF02776">
    <property type="entry name" value="TPP_enzyme_N"/>
    <property type="match status" value="1"/>
</dbReference>
<dbReference type="Pfam" id="PF00205">
    <property type="entry name" value="TPP_enzyme_M"/>
    <property type="match status" value="1"/>
</dbReference>
<sequence length="551" mass="58133">MTGGEVLMECLLAQGGRIGFGVPGESYLAVLDAMRDREFRFVNARHEGGAAFMAEAWAKLTGEVGLCFVTRGPGATNAAIGVHSAMQSSTPMILFVGQVGTDMRGREAFQELDYRAVFGTMAKWAVEIDDVDRIPEIMARAYSVATSGRPGPVVIALPEDMLTATTDSKPAPATQRPEAAPDASDIAAITQHLSQAKRPILLAGGSGWTETSRRALQALAERLDLPVVVSFRRQDLMDNTSPCYAGDAGVGMAAATAGLLREADVILTINARFGEMTTDGYTLLRVPNPEQILIHAHASDSELGKIYAPTLSIHAGPNRMIAALSDMHLPDSADRSAWRERARAGVDAVLNVRPQPSPVDMVAVCAHLREVLPADAVLTNGAGNFAVWPSRHIPVGGARNLLAPQSGAMGYGVPAAIAASIESPERRVVCFAGDGDFQMTGMELATAAQEGATPIFLILDNGTYGTIRMHQERTYPSRVSGTDLKNPDFAALAQACGLFGQRVARTEDFPAAFAAACASGTAAVLHLDIAAEALTPGQTITEMRAAALNKG</sequence>
<reference evidence="8" key="1">
    <citation type="submission" date="2017-09" db="EMBL/GenBank/DDBJ databases">
        <authorList>
            <person name="Varghese N."/>
            <person name="Submissions S."/>
        </authorList>
    </citation>
    <scope>NUCLEOTIDE SEQUENCE [LARGE SCALE GENOMIC DNA]</scope>
    <source>
        <strain evidence="8">C7</strain>
    </source>
</reference>
<dbReference type="AlphaFoldDB" id="A0A2C9CVW6"/>
<keyword evidence="2 3" id="KW-0786">Thiamine pyrophosphate</keyword>
<evidence type="ECO:0000256" key="1">
    <source>
        <dbReference type="ARBA" id="ARBA00007812"/>
    </source>
</evidence>
<gene>
    <name evidence="7" type="ORF">SAMN06273572_11020</name>
</gene>
<dbReference type="GO" id="GO:0003984">
    <property type="term" value="F:acetolactate synthase activity"/>
    <property type="evidence" value="ECO:0007669"/>
    <property type="project" value="TreeGrafter"/>
</dbReference>
<evidence type="ECO:0000313" key="7">
    <source>
        <dbReference type="EMBL" id="SOH95350.1"/>
    </source>
</evidence>
<dbReference type="OrthoDB" id="4494979at2"/>
<accession>A0A2C9CVW6</accession>
<dbReference type="GO" id="GO:0005948">
    <property type="term" value="C:acetolactate synthase complex"/>
    <property type="evidence" value="ECO:0007669"/>
    <property type="project" value="TreeGrafter"/>
</dbReference>
<dbReference type="GO" id="GO:0000287">
    <property type="term" value="F:magnesium ion binding"/>
    <property type="evidence" value="ECO:0007669"/>
    <property type="project" value="InterPro"/>
</dbReference>
<dbReference type="Gene3D" id="3.40.50.970">
    <property type="match status" value="2"/>
</dbReference>
<dbReference type="FunFam" id="3.40.50.970:FF:000007">
    <property type="entry name" value="Acetolactate synthase"/>
    <property type="match status" value="1"/>
</dbReference>
<protein>
    <submittedName>
        <fullName evidence="7">Acetolactate synthase-1/2/3 large subunit</fullName>
    </submittedName>
</protein>
<evidence type="ECO:0000256" key="2">
    <source>
        <dbReference type="ARBA" id="ARBA00023052"/>
    </source>
</evidence>
<evidence type="ECO:0000313" key="8">
    <source>
        <dbReference type="Proteomes" id="UP000220034"/>
    </source>
</evidence>
<dbReference type="Pfam" id="PF02775">
    <property type="entry name" value="TPP_enzyme_C"/>
    <property type="match status" value="1"/>
</dbReference>
<dbReference type="InterPro" id="IPR045229">
    <property type="entry name" value="TPP_enz"/>
</dbReference>
<proteinExistence type="inferred from homology"/>
<dbReference type="InterPro" id="IPR012000">
    <property type="entry name" value="Thiamin_PyroP_enz_cen_dom"/>
</dbReference>
<dbReference type="Gene3D" id="3.40.50.1220">
    <property type="entry name" value="TPP-binding domain"/>
    <property type="match status" value="1"/>
</dbReference>
<feature type="domain" description="Thiamine pyrophosphate enzyme TPP-binding" evidence="5">
    <location>
        <begin position="381"/>
        <end position="526"/>
    </location>
</feature>
<dbReference type="PANTHER" id="PTHR18968">
    <property type="entry name" value="THIAMINE PYROPHOSPHATE ENZYMES"/>
    <property type="match status" value="1"/>
</dbReference>
<feature type="domain" description="Thiamine pyrophosphate enzyme N-terminal TPP-binding" evidence="6">
    <location>
        <begin position="1"/>
        <end position="114"/>
    </location>
</feature>
<dbReference type="PANTHER" id="PTHR18968:SF120">
    <property type="entry name" value="ACETOLACTATE SYNTHASE LARGE SUBUNIT"/>
    <property type="match status" value="1"/>
</dbReference>
<evidence type="ECO:0000259" key="6">
    <source>
        <dbReference type="Pfam" id="PF02776"/>
    </source>
</evidence>
<keyword evidence="8" id="KW-1185">Reference proteome</keyword>
<name>A0A2C9CVW6_9RHOB</name>